<sequence length="191" mass="21244">MQQRNTKKPPSTHWAEPHRHLGRFAMHTSSVREVRDWLRRRMALRPTGALIPAQIAEDAILMTSELATNALLHTPDSGGRGAFVVSAFFYTDCLRISVRGPVADSVRRPDSVLRHTRQGRGSVAYGRGLFLVNALARTWGSVAARQGTEVYFTLSWPQADRARAAHDVRVPRAVHPSSSTWTRPASRAAGW</sequence>
<dbReference type="InterPro" id="IPR050267">
    <property type="entry name" value="Anti-sigma-factor_SerPK"/>
</dbReference>
<evidence type="ECO:0000313" key="1">
    <source>
        <dbReference type="EMBL" id="MBE3001500.1"/>
    </source>
</evidence>
<dbReference type="SUPFAM" id="SSF55874">
    <property type="entry name" value="ATPase domain of HSP90 chaperone/DNA topoisomerase II/histidine kinase"/>
    <property type="match status" value="1"/>
</dbReference>
<dbReference type="PANTHER" id="PTHR35526">
    <property type="entry name" value="ANTI-SIGMA-F FACTOR RSBW-RELATED"/>
    <property type="match status" value="1"/>
</dbReference>
<dbReference type="RefSeq" id="WP_193124092.1">
    <property type="nucleotide sequence ID" value="NZ_JADBGI010000025.1"/>
</dbReference>
<keyword evidence="1" id="KW-0067">ATP-binding</keyword>
<dbReference type="PANTHER" id="PTHR35526:SF3">
    <property type="entry name" value="ANTI-SIGMA-F FACTOR RSBW"/>
    <property type="match status" value="1"/>
</dbReference>
<evidence type="ECO:0000313" key="2">
    <source>
        <dbReference type="Proteomes" id="UP000806528"/>
    </source>
</evidence>
<dbReference type="Gene3D" id="3.30.565.10">
    <property type="entry name" value="Histidine kinase-like ATPase, C-terminal domain"/>
    <property type="match status" value="1"/>
</dbReference>
<dbReference type="Proteomes" id="UP000806528">
    <property type="component" value="Unassembled WGS sequence"/>
</dbReference>
<gene>
    <name evidence="1" type="ORF">IDM40_22805</name>
</gene>
<comment type="caution">
    <text evidence="1">The sequence shown here is derived from an EMBL/GenBank/DDBJ whole genome shotgun (WGS) entry which is preliminary data.</text>
</comment>
<name>A0ABR9PCE3_9ACTN</name>
<keyword evidence="2" id="KW-1185">Reference proteome</keyword>
<dbReference type="EMBL" id="JADBGI010000025">
    <property type="protein sequence ID" value="MBE3001500.1"/>
    <property type="molecule type" value="Genomic_DNA"/>
</dbReference>
<dbReference type="GO" id="GO:0005524">
    <property type="term" value="F:ATP binding"/>
    <property type="evidence" value="ECO:0007669"/>
    <property type="project" value="UniProtKB-KW"/>
</dbReference>
<proteinExistence type="predicted"/>
<protein>
    <submittedName>
        <fullName evidence="1">ATP-binding protein</fullName>
    </submittedName>
</protein>
<dbReference type="InterPro" id="IPR036890">
    <property type="entry name" value="HATPase_C_sf"/>
</dbReference>
<organism evidence="1 2">
    <name type="scientific">Nocardiopsis coralli</name>
    <dbReference type="NCBI Taxonomy" id="2772213"/>
    <lineage>
        <taxon>Bacteria</taxon>
        <taxon>Bacillati</taxon>
        <taxon>Actinomycetota</taxon>
        <taxon>Actinomycetes</taxon>
        <taxon>Streptosporangiales</taxon>
        <taxon>Nocardiopsidaceae</taxon>
        <taxon>Nocardiopsis</taxon>
    </lineage>
</organism>
<reference evidence="1 2" key="1">
    <citation type="submission" date="2020-09" db="EMBL/GenBank/DDBJ databases">
        <title>Diversity and distribution of actinomycetes associated with coral in the coast of Hainan.</title>
        <authorList>
            <person name="Li F."/>
        </authorList>
    </citation>
    <scope>NUCLEOTIDE SEQUENCE [LARGE SCALE GENOMIC DNA]</scope>
    <source>
        <strain evidence="1 2">HNM0947</strain>
    </source>
</reference>
<accession>A0ABR9PCE3</accession>
<dbReference type="CDD" id="cd16936">
    <property type="entry name" value="HATPase_RsbW-like"/>
    <property type="match status" value="1"/>
</dbReference>
<keyword evidence="1" id="KW-0547">Nucleotide-binding</keyword>